<keyword evidence="2" id="KW-1133">Transmembrane helix</keyword>
<keyword evidence="2" id="KW-1003">Cell membrane</keyword>
<feature type="transmembrane region" description="Helical" evidence="2">
    <location>
        <begin position="169"/>
        <end position="192"/>
    </location>
</feature>
<name>A0A059FDY3_9PROT</name>
<feature type="transmembrane region" description="Helical" evidence="2">
    <location>
        <begin position="262"/>
        <end position="292"/>
    </location>
</feature>
<dbReference type="InterPro" id="IPR030802">
    <property type="entry name" value="Permease_MalE"/>
</dbReference>
<comment type="caution">
    <text evidence="3">The sequence shown here is derived from an EMBL/GenBank/DDBJ whole genome shotgun (WGS) entry which is preliminary data.</text>
</comment>
<evidence type="ECO:0000313" key="3">
    <source>
        <dbReference type="EMBL" id="KCZ88829.1"/>
    </source>
</evidence>
<dbReference type="InterPro" id="IPR036513">
    <property type="entry name" value="STAS_dom_sf"/>
</dbReference>
<keyword evidence="4" id="KW-1185">Reference proteome</keyword>
<proteinExistence type="inferred from homology"/>
<feature type="transmembrane region" description="Helical" evidence="2">
    <location>
        <begin position="352"/>
        <end position="371"/>
    </location>
</feature>
<dbReference type="GO" id="GO:0043190">
    <property type="term" value="C:ATP-binding cassette (ABC) transporter complex"/>
    <property type="evidence" value="ECO:0007669"/>
    <property type="project" value="InterPro"/>
</dbReference>
<feature type="transmembrane region" description="Helical" evidence="2">
    <location>
        <begin position="312"/>
        <end position="331"/>
    </location>
</feature>
<comment type="function">
    <text evidence="1">Could be part of an ABC transporter complex.</text>
</comment>
<reference evidence="3 4" key="1">
    <citation type="submission" date="2013-04" db="EMBL/GenBank/DDBJ databases">
        <title>Hyphomonas hirschiana VP5 Genome Sequencing.</title>
        <authorList>
            <person name="Lai Q."/>
            <person name="Shao Z."/>
        </authorList>
    </citation>
    <scope>NUCLEOTIDE SEQUENCE [LARGE SCALE GENOMIC DNA]</scope>
    <source>
        <strain evidence="3 4">VP5</strain>
    </source>
</reference>
<gene>
    <name evidence="3" type="ORF">HHI_14964</name>
</gene>
<evidence type="ECO:0000313" key="4">
    <source>
        <dbReference type="Proteomes" id="UP000025061"/>
    </source>
</evidence>
<sequence>MLNLTAPSFALEDSDEGNVLRLGGDWTVATINQLDAQLRAVSQSVPICLDVSGLGRLDTSGAYLIDRTWRENGAAWPPRIVGDHASAASLLEQVHAHAEPVPPPAKADAGLLAMLERTGKGSVDFYKETTASLAFLGETLVTIVRLLVQPWKLRWTSIVAVMEEAGLNAMPIIAFLSFFVGMVVAFIGATTLKDFDLEIYTIELIGFSMLREFGVVLTGIVLAGRTNSSFTAQIGTMKMRQEVDAMQTLGLKPMDVLVAPRVLAMLVMTPILTFVATLAGVAGGATVAWAALDINPAVFVERMRNSVPIDQFWIGMSKSPVFGLVVALIACRQGLQVGGSVQSLGKATTTSVVQAIFAIIVIDAIFAIFYMELGL</sequence>
<dbReference type="Pfam" id="PF02405">
    <property type="entry name" value="MlaE"/>
    <property type="match status" value="1"/>
</dbReference>
<dbReference type="AlphaFoldDB" id="A0A059FDY3"/>
<dbReference type="PATRIC" id="fig|1280951.3.peg.3018"/>
<comment type="subcellular location">
    <subcellularLocation>
        <location evidence="2">Cell inner membrane</location>
        <topology evidence="2">Multi-pass membrane protein</topology>
    </subcellularLocation>
</comment>
<dbReference type="InterPro" id="IPR003453">
    <property type="entry name" value="ABC_MlaE_roteobac"/>
</dbReference>
<keyword evidence="2" id="KW-0472">Membrane</keyword>
<comment type="similarity">
    <text evidence="2">Belongs to the MlaE permease family.</text>
</comment>
<organism evidence="3 4">
    <name type="scientific">Hyphomonas hirschiana VP5</name>
    <dbReference type="NCBI Taxonomy" id="1280951"/>
    <lineage>
        <taxon>Bacteria</taxon>
        <taxon>Pseudomonadati</taxon>
        <taxon>Pseudomonadota</taxon>
        <taxon>Alphaproteobacteria</taxon>
        <taxon>Hyphomonadales</taxon>
        <taxon>Hyphomonadaceae</taxon>
        <taxon>Hyphomonas</taxon>
    </lineage>
</organism>
<dbReference type="PANTHER" id="PTHR30188">
    <property type="entry name" value="ABC TRANSPORTER PERMEASE PROTEIN-RELATED"/>
    <property type="match status" value="1"/>
</dbReference>
<dbReference type="EMBL" id="ARYI01000015">
    <property type="protein sequence ID" value="KCZ88829.1"/>
    <property type="molecule type" value="Genomic_DNA"/>
</dbReference>
<keyword evidence="2" id="KW-0812">Transmembrane</keyword>
<dbReference type="RefSeq" id="WP_011647896.1">
    <property type="nucleotide sequence ID" value="NZ_ARYI01000015.1"/>
</dbReference>
<dbReference type="Proteomes" id="UP000025061">
    <property type="component" value="Unassembled WGS sequence"/>
</dbReference>
<dbReference type="NCBIfam" id="TIGR00056">
    <property type="entry name" value="MlaE family lipid ABC transporter permease subunit"/>
    <property type="match status" value="1"/>
</dbReference>
<accession>A0A059FDY3</accession>
<evidence type="ECO:0000256" key="1">
    <source>
        <dbReference type="ARBA" id="ARBA00003787"/>
    </source>
</evidence>
<protein>
    <recommendedName>
        <fullName evidence="5">ABC transporter permease</fullName>
    </recommendedName>
</protein>
<dbReference type="GO" id="GO:0005548">
    <property type="term" value="F:phospholipid transporter activity"/>
    <property type="evidence" value="ECO:0007669"/>
    <property type="project" value="TreeGrafter"/>
</dbReference>
<feature type="transmembrane region" description="Helical" evidence="2">
    <location>
        <begin position="204"/>
        <end position="224"/>
    </location>
</feature>
<keyword evidence="2" id="KW-0997">Cell inner membrane</keyword>
<evidence type="ECO:0000256" key="2">
    <source>
        <dbReference type="RuleBase" id="RU362044"/>
    </source>
</evidence>
<evidence type="ECO:0008006" key="5">
    <source>
        <dbReference type="Google" id="ProtNLM"/>
    </source>
</evidence>
<dbReference type="SUPFAM" id="SSF52091">
    <property type="entry name" value="SpoIIaa-like"/>
    <property type="match status" value="1"/>
</dbReference>
<dbReference type="PANTHER" id="PTHR30188:SF3">
    <property type="entry name" value="ABC TRANSPORTER PERMEASE"/>
    <property type="match status" value="1"/>
</dbReference>
<dbReference type="OrthoDB" id="9805022at2"/>